<dbReference type="Pfam" id="PF00115">
    <property type="entry name" value="COX1"/>
    <property type="match status" value="1"/>
</dbReference>
<keyword evidence="2" id="KW-1133">Transmembrane helix</keyword>
<feature type="transmembrane region" description="Helical" evidence="2">
    <location>
        <begin position="266"/>
        <end position="291"/>
    </location>
</feature>
<feature type="transmembrane region" description="Helical" evidence="2">
    <location>
        <begin position="20"/>
        <end position="44"/>
    </location>
</feature>
<comment type="caution">
    <text evidence="4">The sequence shown here is derived from an EMBL/GenBank/DDBJ whole genome shotgun (WGS) entry which is preliminary data.</text>
</comment>
<organism evidence="4 5">
    <name type="scientific">Candidatus Schekmanbacteria bacterium RBG_16_38_10</name>
    <dbReference type="NCBI Taxonomy" id="1817879"/>
    <lineage>
        <taxon>Bacteria</taxon>
        <taxon>Candidatus Schekmaniibacteriota</taxon>
    </lineage>
</organism>
<accession>A0A1F7RVE9</accession>
<feature type="domain" description="Cytochrome oxidase subunit I profile" evidence="3">
    <location>
        <begin position="14"/>
        <end position="454"/>
    </location>
</feature>
<dbReference type="InterPro" id="IPR000883">
    <property type="entry name" value="Cyt_C_Oxase_1"/>
</dbReference>
<sequence length="454" mass="51291">MERNNQRQLVEIGLVKAHLIASVVAFITLLLAGLLFSLQFLYRYPFPTIELLSPGRVRMVHTNLAAYGFLLNAFVAGLLWAVPRMTKVPILSAKLGWFVFWAWQVILTATVVGLLAGYAQAIEWGETPIFVDPFVVVGAILLVINLITPIIRCKDKVLYVSLWYFTAGFIWLCLTYLMGNYFPQFFVPGVAGAAIAGLFIHDLVGLFVTPMGWGLMYYFVPVILKKPIWSHGLSLIGFWALAFCYPLNGVHHFLWSPIPMYAQYGAVISTVAVEIVVTTVIVNFFATLWGNSNVLRTSIPLRWFYTGMICYFITCLQCSIQVLLTVQEIIHFTDWVVGHAHLVMFGVFGFWIMGFLTYLWPKVVGKPWHSELLNGWHYWLTTIGMGLMFFDLVAGGLIQGFLWKNLSPWENSIASSIPFWAVRAGAGIMIFIGQVIFVYNLWATAWKPVAEVDR</sequence>
<name>A0A1F7RVE9_9BACT</name>
<reference evidence="4 5" key="1">
    <citation type="journal article" date="2016" name="Nat. Commun.">
        <title>Thousands of microbial genomes shed light on interconnected biogeochemical processes in an aquifer system.</title>
        <authorList>
            <person name="Anantharaman K."/>
            <person name="Brown C.T."/>
            <person name="Hug L.A."/>
            <person name="Sharon I."/>
            <person name="Castelle C.J."/>
            <person name="Probst A.J."/>
            <person name="Thomas B.C."/>
            <person name="Singh A."/>
            <person name="Wilkins M.J."/>
            <person name="Karaoz U."/>
            <person name="Brodie E.L."/>
            <person name="Williams K.H."/>
            <person name="Hubbard S.S."/>
            <person name="Banfield J.F."/>
        </authorList>
    </citation>
    <scope>NUCLEOTIDE SEQUENCE [LARGE SCALE GENOMIC DNA]</scope>
</reference>
<dbReference type="GO" id="GO:0004129">
    <property type="term" value="F:cytochrome-c oxidase activity"/>
    <property type="evidence" value="ECO:0007669"/>
    <property type="project" value="InterPro"/>
</dbReference>
<feature type="transmembrane region" description="Helical" evidence="2">
    <location>
        <begin position="130"/>
        <end position="151"/>
    </location>
</feature>
<feature type="transmembrane region" description="Helical" evidence="2">
    <location>
        <begin position="95"/>
        <end position="118"/>
    </location>
</feature>
<feature type="transmembrane region" description="Helical" evidence="2">
    <location>
        <begin position="232"/>
        <end position="254"/>
    </location>
</feature>
<dbReference type="PANTHER" id="PTHR10422">
    <property type="entry name" value="CYTOCHROME C OXIDASE SUBUNIT 1"/>
    <property type="match status" value="1"/>
</dbReference>
<dbReference type="GO" id="GO:0020037">
    <property type="term" value="F:heme binding"/>
    <property type="evidence" value="ECO:0007669"/>
    <property type="project" value="InterPro"/>
</dbReference>
<dbReference type="GO" id="GO:0022904">
    <property type="term" value="P:respiratory electron transport chain"/>
    <property type="evidence" value="ECO:0007669"/>
    <property type="project" value="TreeGrafter"/>
</dbReference>
<dbReference type="GO" id="GO:0016020">
    <property type="term" value="C:membrane"/>
    <property type="evidence" value="ECO:0007669"/>
    <property type="project" value="InterPro"/>
</dbReference>
<keyword evidence="1" id="KW-0249">Electron transport</keyword>
<feature type="transmembrane region" description="Helical" evidence="2">
    <location>
        <begin position="336"/>
        <end position="358"/>
    </location>
</feature>
<evidence type="ECO:0000256" key="2">
    <source>
        <dbReference type="SAM" id="Phobius"/>
    </source>
</evidence>
<feature type="transmembrane region" description="Helical" evidence="2">
    <location>
        <begin position="303"/>
        <end position="324"/>
    </location>
</feature>
<evidence type="ECO:0000256" key="1">
    <source>
        <dbReference type="ARBA" id="ARBA00022660"/>
    </source>
</evidence>
<dbReference type="SUPFAM" id="SSF81442">
    <property type="entry name" value="Cytochrome c oxidase subunit I-like"/>
    <property type="match status" value="1"/>
</dbReference>
<dbReference type="PANTHER" id="PTHR10422:SF29">
    <property type="entry name" value="CYTOCHROME C OXIDASE SUBUNIT 1 HOMOLOG, BACTEROID"/>
    <property type="match status" value="1"/>
</dbReference>
<dbReference type="InterPro" id="IPR036927">
    <property type="entry name" value="Cyt_c_oxase-like_su1_sf"/>
</dbReference>
<feature type="transmembrane region" description="Helical" evidence="2">
    <location>
        <begin position="64"/>
        <end position="83"/>
    </location>
</feature>
<dbReference type="Gene3D" id="1.20.210.10">
    <property type="entry name" value="Cytochrome c oxidase-like, subunit I domain"/>
    <property type="match status" value="1"/>
</dbReference>
<dbReference type="PROSITE" id="PS50855">
    <property type="entry name" value="COX1"/>
    <property type="match status" value="1"/>
</dbReference>
<dbReference type="GO" id="GO:0015990">
    <property type="term" value="P:electron transport coupled proton transport"/>
    <property type="evidence" value="ECO:0007669"/>
    <property type="project" value="TreeGrafter"/>
</dbReference>
<proteinExistence type="predicted"/>
<evidence type="ECO:0000259" key="3">
    <source>
        <dbReference type="PROSITE" id="PS50855"/>
    </source>
</evidence>
<dbReference type="AlphaFoldDB" id="A0A1F7RVE9"/>
<keyword evidence="1" id="KW-0679">Respiratory chain</keyword>
<dbReference type="GO" id="GO:0009060">
    <property type="term" value="P:aerobic respiration"/>
    <property type="evidence" value="ECO:0007669"/>
    <property type="project" value="InterPro"/>
</dbReference>
<keyword evidence="2" id="KW-0812">Transmembrane</keyword>
<evidence type="ECO:0000313" key="4">
    <source>
        <dbReference type="EMBL" id="OGL45370.1"/>
    </source>
</evidence>
<feature type="transmembrane region" description="Helical" evidence="2">
    <location>
        <begin position="378"/>
        <end position="402"/>
    </location>
</feature>
<feature type="transmembrane region" description="Helical" evidence="2">
    <location>
        <begin position="422"/>
        <end position="442"/>
    </location>
</feature>
<dbReference type="InterPro" id="IPR023616">
    <property type="entry name" value="Cyt_c_oxase-like_su1_dom"/>
</dbReference>
<gene>
    <name evidence="4" type="ORF">A2W05_11670</name>
</gene>
<protein>
    <submittedName>
        <fullName evidence="4">Cytochrome oxidase</fullName>
    </submittedName>
</protein>
<feature type="transmembrane region" description="Helical" evidence="2">
    <location>
        <begin position="158"/>
        <end position="178"/>
    </location>
</feature>
<keyword evidence="2" id="KW-0472">Membrane</keyword>
<keyword evidence="1" id="KW-0813">Transport</keyword>
<dbReference type="Proteomes" id="UP000178797">
    <property type="component" value="Unassembled WGS sequence"/>
</dbReference>
<feature type="transmembrane region" description="Helical" evidence="2">
    <location>
        <begin position="190"/>
        <end position="220"/>
    </location>
</feature>
<evidence type="ECO:0000313" key="5">
    <source>
        <dbReference type="Proteomes" id="UP000178797"/>
    </source>
</evidence>
<dbReference type="EMBL" id="MGDE01000140">
    <property type="protein sequence ID" value="OGL45370.1"/>
    <property type="molecule type" value="Genomic_DNA"/>
</dbReference>